<dbReference type="Gene3D" id="3.30.530.20">
    <property type="match status" value="1"/>
</dbReference>
<evidence type="ECO:0000256" key="9">
    <source>
        <dbReference type="PROSITE-ProRule" id="PRU00108"/>
    </source>
</evidence>
<dbReference type="FunFam" id="1.10.10.60:FF:000229">
    <property type="entry name" value="Homeobox-leucine zipper protein HDG1"/>
    <property type="match status" value="1"/>
</dbReference>
<dbReference type="OrthoDB" id="6159439at2759"/>
<dbReference type="PROSITE" id="PS00027">
    <property type="entry name" value="HOMEOBOX_1"/>
    <property type="match status" value="1"/>
</dbReference>
<dbReference type="STRING" id="429701.A0A2G9GLU1"/>
<keyword evidence="8 9" id="KW-0539">Nucleus</keyword>
<evidence type="ECO:0000256" key="5">
    <source>
        <dbReference type="ARBA" id="ARBA00023125"/>
    </source>
</evidence>
<dbReference type="GO" id="GO:0000981">
    <property type="term" value="F:DNA-binding transcription factor activity, RNA polymerase II-specific"/>
    <property type="evidence" value="ECO:0007669"/>
    <property type="project" value="InterPro"/>
</dbReference>
<dbReference type="InterPro" id="IPR017970">
    <property type="entry name" value="Homeobox_CS"/>
</dbReference>
<feature type="compositionally biased region" description="Basic residues" evidence="12">
    <location>
        <begin position="38"/>
        <end position="48"/>
    </location>
</feature>
<keyword evidence="16" id="KW-1185">Reference proteome</keyword>
<dbReference type="PROSITE" id="PS50071">
    <property type="entry name" value="HOMEOBOX_2"/>
    <property type="match status" value="1"/>
</dbReference>
<evidence type="ECO:0000256" key="12">
    <source>
        <dbReference type="SAM" id="MobiDB-lite"/>
    </source>
</evidence>
<feature type="domain" description="Homeobox" evidence="13">
    <location>
        <begin position="37"/>
        <end position="97"/>
    </location>
</feature>
<dbReference type="Pfam" id="PF01852">
    <property type="entry name" value="START"/>
    <property type="match status" value="1"/>
</dbReference>
<protein>
    <recommendedName>
        <fullName evidence="17">Transcription factor PHOX2/ARIX, contains HOX domain</fullName>
    </recommendedName>
</protein>
<dbReference type="SUPFAM" id="SSF46689">
    <property type="entry name" value="Homeodomain-like"/>
    <property type="match status" value="1"/>
</dbReference>
<comment type="caution">
    <text evidence="15">The sequence shown here is derived from an EMBL/GenBank/DDBJ whole genome shotgun (WGS) entry which is preliminary data.</text>
</comment>
<keyword evidence="4 11" id="KW-0175">Coiled coil</keyword>
<dbReference type="PANTHER" id="PTHR45654:SF77">
    <property type="entry name" value="HOMEOBOX-LEUCINE ZIPPER PROTEIN MERISTEM L1"/>
    <property type="match status" value="1"/>
</dbReference>
<evidence type="ECO:0000256" key="6">
    <source>
        <dbReference type="ARBA" id="ARBA00023155"/>
    </source>
</evidence>
<keyword evidence="7" id="KW-0804">Transcription</keyword>
<dbReference type="GO" id="GO:0005634">
    <property type="term" value="C:nucleus"/>
    <property type="evidence" value="ECO:0007669"/>
    <property type="project" value="UniProtKB-SubCell"/>
</dbReference>
<accession>A0A2G9GLU1</accession>
<evidence type="ECO:0000256" key="1">
    <source>
        <dbReference type="ARBA" id="ARBA00004123"/>
    </source>
</evidence>
<dbReference type="Pfam" id="PF00046">
    <property type="entry name" value="Homeodomain"/>
    <property type="match status" value="1"/>
</dbReference>
<dbReference type="InterPro" id="IPR023393">
    <property type="entry name" value="START-like_dom_sf"/>
</dbReference>
<dbReference type="CDD" id="cd00086">
    <property type="entry name" value="homeodomain"/>
    <property type="match status" value="1"/>
</dbReference>
<dbReference type="SUPFAM" id="SSF55961">
    <property type="entry name" value="Bet v1-like"/>
    <property type="match status" value="2"/>
</dbReference>
<dbReference type="InterPro" id="IPR057993">
    <property type="entry name" value="HD-Zip_IV_C"/>
</dbReference>
<dbReference type="EMBL" id="NKXS01004479">
    <property type="protein sequence ID" value="PIN06274.1"/>
    <property type="molecule type" value="Genomic_DNA"/>
</dbReference>
<feature type="DNA-binding region" description="Homeobox" evidence="9">
    <location>
        <begin position="39"/>
        <end position="98"/>
    </location>
</feature>
<sequence>MRSDMSKYDEVEHMKNEESDSKSDSDNSNVNSIEVQPSKRKRYHRHTPHQIQQMEEFFKECPHPDDRQRKELSRVLGMEPLQVKFWFQNKRTQMKTQHEHQENTQLRIENERLRAENMRYREALSNASCPSCGIPTPIAAETSFHEQQLRVENARLQEEIDHISAIATKYVGKPFKNFMDASSSTTPHVISLSSAGNFKESSEATDLESLTNDVRRSASYGPIVIELAIAAMDELMRIALQGEPLWLPSMDQNTCLLNEEEYLRSFSRIFGPKLKGFKSEASKESVVVAMNSADVVEILMDVDQWANVFSGLVSRATILEIISCGVGGNYNEALQVMNAEFQVPSPLVPVRDSYFVRYCKQHMEGTSAVVDVSFDHLQCSPPPVTCRRRPSCVVVQDMRNGYSKVTWVEHVEVEDRGIHNIYKPLITAGLAFGAKRWVAILVGHSQRTAILAAATKISSNEANHLANQEGIKGMLKLAERMVTRFCCGVGASTSNAWTTLSGNGTDNVKVMTRKNLDDPSMPFGVQLNIATSFWLPIPPKRVFDFLRDHCTRKKWDMLWNGGDFKEIAHVTSGKEVGNRVSIYQGGNPSQSKMIMLQESRTDPTASYVVYGPVDTVSMNAILGGGDPSYAPLLPSGFAILPDGPTGGQGRGMPPQAETGGSLLTVALQVLVDSSPNAKPSMGSIAAANNLISCTIDNIKKALIPNSS</sequence>
<dbReference type="SMART" id="SM00234">
    <property type="entry name" value="START"/>
    <property type="match status" value="1"/>
</dbReference>
<dbReference type="Gene3D" id="1.10.10.60">
    <property type="entry name" value="Homeodomain-like"/>
    <property type="match status" value="1"/>
</dbReference>
<keyword evidence="3" id="KW-0805">Transcription regulation</keyword>
<dbReference type="SMART" id="SM00389">
    <property type="entry name" value="HOX"/>
    <property type="match status" value="1"/>
</dbReference>
<dbReference type="InterPro" id="IPR042160">
    <property type="entry name" value="HD-Zip_IV"/>
</dbReference>
<feature type="region of interest" description="Disordered" evidence="12">
    <location>
        <begin position="1"/>
        <end position="48"/>
    </location>
</feature>
<keyword evidence="5 9" id="KW-0238">DNA-binding</keyword>
<dbReference type="PANTHER" id="PTHR45654">
    <property type="entry name" value="HOMEOBOX-LEUCINE ZIPPER PROTEIN MERISTEM L1"/>
    <property type="match status" value="1"/>
</dbReference>
<evidence type="ECO:0000256" key="10">
    <source>
        <dbReference type="RuleBase" id="RU000682"/>
    </source>
</evidence>
<dbReference type="PROSITE" id="PS50848">
    <property type="entry name" value="START"/>
    <property type="match status" value="1"/>
</dbReference>
<organism evidence="15 16">
    <name type="scientific">Handroanthus impetiginosus</name>
    <dbReference type="NCBI Taxonomy" id="429701"/>
    <lineage>
        <taxon>Eukaryota</taxon>
        <taxon>Viridiplantae</taxon>
        <taxon>Streptophyta</taxon>
        <taxon>Embryophyta</taxon>
        <taxon>Tracheophyta</taxon>
        <taxon>Spermatophyta</taxon>
        <taxon>Magnoliopsida</taxon>
        <taxon>eudicotyledons</taxon>
        <taxon>Gunneridae</taxon>
        <taxon>Pentapetalae</taxon>
        <taxon>asterids</taxon>
        <taxon>lamiids</taxon>
        <taxon>Lamiales</taxon>
        <taxon>Bignoniaceae</taxon>
        <taxon>Crescentiina</taxon>
        <taxon>Tabebuia alliance</taxon>
        <taxon>Handroanthus</taxon>
    </lineage>
</organism>
<evidence type="ECO:0000256" key="2">
    <source>
        <dbReference type="ARBA" id="ARBA00006789"/>
    </source>
</evidence>
<evidence type="ECO:0000259" key="13">
    <source>
        <dbReference type="PROSITE" id="PS50071"/>
    </source>
</evidence>
<dbReference type="GO" id="GO:0008289">
    <property type="term" value="F:lipid binding"/>
    <property type="evidence" value="ECO:0007669"/>
    <property type="project" value="InterPro"/>
</dbReference>
<dbReference type="InterPro" id="IPR002913">
    <property type="entry name" value="START_lipid-bd_dom"/>
</dbReference>
<feature type="coiled-coil region" evidence="11">
    <location>
        <begin position="103"/>
        <end position="166"/>
    </location>
</feature>
<evidence type="ECO:0000256" key="11">
    <source>
        <dbReference type="SAM" id="Coils"/>
    </source>
</evidence>
<comment type="similarity">
    <text evidence="2">Belongs to the HD-ZIP homeobox family. Class IV subfamily.</text>
</comment>
<dbReference type="Proteomes" id="UP000231279">
    <property type="component" value="Unassembled WGS sequence"/>
</dbReference>
<evidence type="ECO:0000256" key="8">
    <source>
        <dbReference type="ARBA" id="ARBA00023242"/>
    </source>
</evidence>
<dbReference type="CDD" id="cd08875">
    <property type="entry name" value="START_ArGLABRA2_like"/>
    <property type="match status" value="1"/>
</dbReference>
<evidence type="ECO:0000313" key="15">
    <source>
        <dbReference type="EMBL" id="PIN06274.1"/>
    </source>
</evidence>
<evidence type="ECO:0000256" key="3">
    <source>
        <dbReference type="ARBA" id="ARBA00023015"/>
    </source>
</evidence>
<keyword evidence="6 9" id="KW-0371">Homeobox</keyword>
<evidence type="ECO:0000256" key="7">
    <source>
        <dbReference type="ARBA" id="ARBA00023163"/>
    </source>
</evidence>
<evidence type="ECO:0000259" key="14">
    <source>
        <dbReference type="PROSITE" id="PS50848"/>
    </source>
</evidence>
<dbReference type="GO" id="GO:0003677">
    <property type="term" value="F:DNA binding"/>
    <property type="evidence" value="ECO:0007669"/>
    <property type="project" value="UniProtKB-UniRule"/>
</dbReference>
<feature type="compositionally biased region" description="Basic and acidic residues" evidence="12">
    <location>
        <begin position="1"/>
        <end position="25"/>
    </location>
</feature>
<gene>
    <name evidence="15" type="ORF">CDL12_21174</name>
</gene>
<dbReference type="AlphaFoldDB" id="A0A2G9GLU1"/>
<dbReference type="InterPro" id="IPR009057">
    <property type="entry name" value="Homeodomain-like_sf"/>
</dbReference>
<reference evidence="16" key="1">
    <citation type="journal article" date="2018" name="Gigascience">
        <title>Genome assembly of the Pink Ipe (Handroanthus impetiginosus, Bignoniaceae), a highly valued, ecologically keystone Neotropical timber forest tree.</title>
        <authorList>
            <person name="Silva-Junior O.B."/>
            <person name="Grattapaglia D."/>
            <person name="Novaes E."/>
            <person name="Collevatti R.G."/>
        </authorList>
    </citation>
    <scope>NUCLEOTIDE SEQUENCE [LARGE SCALE GENOMIC DNA]</scope>
    <source>
        <strain evidence="16">cv. UFG-1</strain>
    </source>
</reference>
<evidence type="ECO:0008006" key="17">
    <source>
        <dbReference type="Google" id="ProtNLM"/>
    </source>
</evidence>
<dbReference type="Pfam" id="PF25797">
    <property type="entry name" value="PDF2_C"/>
    <property type="match status" value="1"/>
</dbReference>
<evidence type="ECO:0000313" key="16">
    <source>
        <dbReference type="Proteomes" id="UP000231279"/>
    </source>
</evidence>
<proteinExistence type="inferred from homology"/>
<feature type="domain" description="START" evidence="14">
    <location>
        <begin position="217"/>
        <end position="450"/>
    </location>
</feature>
<name>A0A2G9GLU1_9LAMI</name>
<comment type="subcellular location">
    <subcellularLocation>
        <location evidence="1 9 10">Nucleus</location>
    </subcellularLocation>
</comment>
<evidence type="ECO:0000256" key="4">
    <source>
        <dbReference type="ARBA" id="ARBA00023054"/>
    </source>
</evidence>
<dbReference type="InterPro" id="IPR001356">
    <property type="entry name" value="HD"/>
</dbReference>